<dbReference type="Proteomes" id="UP000027222">
    <property type="component" value="Unassembled WGS sequence"/>
</dbReference>
<dbReference type="HOGENOM" id="CLU_2688010_0_0_1"/>
<dbReference type="AlphaFoldDB" id="A0A067S8W3"/>
<gene>
    <name evidence="1" type="ORF">GALMADRAFT_1158301</name>
</gene>
<proteinExistence type="predicted"/>
<dbReference type="EMBL" id="KL142424">
    <property type="protein sequence ID" value="KDR66362.1"/>
    <property type="molecule type" value="Genomic_DNA"/>
</dbReference>
<sequence length="74" mass="8227">MIKLKNDSPIESFTEVGMKFANPSYLRTSWSLLLGPLKYLPSSLGDPVSYMHAGCLPRYEFRMSGGGGSRIRGR</sequence>
<organism evidence="1 2">
    <name type="scientific">Galerina marginata (strain CBS 339.88)</name>
    <dbReference type="NCBI Taxonomy" id="685588"/>
    <lineage>
        <taxon>Eukaryota</taxon>
        <taxon>Fungi</taxon>
        <taxon>Dikarya</taxon>
        <taxon>Basidiomycota</taxon>
        <taxon>Agaricomycotina</taxon>
        <taxon>Agaricomycetes</taxon>
        <taxon>Agaricomycetidae</taxon>
        <taxon>Agaricales</taxon>
        <taxon>Agaricineae</taxon>
        <taxon>Strophariaceae</taxon>
        <taxon>Galerina</taxon>
    </lineage>
</organism>
<accession>A0A067S8W3</accession>
<reference evidence="2" key="1">
    <citation type="journal article" date="2014" name="Proc. Natl. Acad. Sci. U.S.A.">
        <title>Extensive sampling of basidiomycete genomes demonstrates inadequacy of the white-rot/brown-rot paradigm for wood decay fungi.</title>
        <authorList>
            <person name="Riley R."/>
            <person name="Salamov A.A."/>
            <person name="Brown D.W."/>
            <person name="Nagy L.G."/>
            <person name="Floudas D."/>
            <person name="Held B.W."/>
            <person name="Levasseur A."/>
            <person name="Lombard V."/>
            <person name="Morin E."/>
            <person name="Otillar R."/>
            <person name="Lindquist E.A."/>
            <person name="Sun H."/>
            <person name="LaButti K.M."/>
            <person name="Schmutz J."/>
            <person name="Jabbour D."/>
            <person name="Luo H."/>
            <person name="Baker S.E."/>
            <person name="Pisabarro A.G."/>
            <person name="Walton J.D."/>
            <person name="Blanchette R.A."/>
            <person name="Henrissat B."/>
            <person name="Martin F."/>
            <person name="Cullen D."/>
            <person name="Hibbett D.S."/>
            <person name="Grigoriev I.V."/>
        </authorList>
    </citation>
    <scope>NUCLEOTIDE SEQUENCE [LARGE SCALE GENOMIC DNA]</scope>
    <source>
        <strain evidence="2">CBS 339.88</strain>
    </source>
</reference>
<keyword evidence="2" id="KW-1185">Reference proteome</keyword>
<name>A0A067S8W3_GALM3</name>
<evidence type="ECO:0000313" key="1">
    <source>
        <dbReference type="EMBL" id="KDR66362.1"/>
    </source>
</evidence>
<protein>
    <submittedName>
        <fullName evidence="1">Uncharacterized protein</fullName>
    </submittedName>
</protein>
<evidence type="ECO:0000313" key="2">
    <source>
        <dbReference type="Proteomes" id="UP000027222"/>
    </source>
</evidence>